<reference evidence="1 2" key="1">
    <citation type="submission" date="2014-04" db="EMBL/GenBank/DDBJ databases">
        <authorList>
            <consortium name="DOE Joint Genome Institute"/>
            <person name="Kuo A."/>
            <person name="Tarkka M."/>
            <person name="Buscot F."/>
            <person name="Kohler A."/>
            <person name="Nagy L.G."/>
            <person name="Floudas D."/>
            <person name="Copeland A."/>
            <person name="Barry K.W."/>
            <person name="Cichocki N."/>
            <person name="Veneault-Fourrey C."/>
            <person name="LaButti K."/>
            <person name="Lindquist E.A."/>
            <person name="Lipzen A."/>
            <person name="Lundell T."/>
            <person name="Morin E."/>
            <person name="Murat C."/>
            <person name="Sun H."/>
            <person name="Tunlid A."/>
            <person name="Henrissat B."/>
            <person name="Grigoriev I.V."/>
            <person name="Hibbett D.S."/>
            <person name="Martin F."/>
            <person name="Nordberg H.P."/>
            <person name="Cantor M.N."/>
            <person name="Hua S.X."/>
        </authorList>
    </citation>
    <scope>NUCLEOTIDE SEQUENCE [LARGE SCALE GENOMIC DNA]</scope>
    <source>
        <strain evidence="1 2">F 1598</strain>
    </source>
</reference>
<dbReference type="OrthoDB" id="3253976at2759"/>
<evidence type="ECO:0000313" key="2">
    <source>
        <dbReference type="Proteomes" id="UP000054166"/>
    </source>
</evidence>
<evidence type="ECO:0000313" key="1">
    <source>
        <dbReference type="EMBL" id="KIM71985.1"/>
    </source>
</evidence>
<proteinExistence type="predicted"/>
<dbReference type="InParanoid" id="A0A0C3EH40"/>
<dbReference type="Proteomes" id="UP000054166">
    <property type="component" value="Unassembled WGS sequence"/>
</dbReference>
<gene>
    <name evidence="1" type="ORF">PILCRDRAFT_830035</name>
</gene>
<keyword evidence="2" id="KW-1185">Reference proteome</keyword>
<organism evidence="1 2">
    <name type="scientific">Piloderma croceum (strain F 1598)</name>
    <dbReference type="NCBI Taxonomy" id="765440"/>
    <lineage>
        <taxon>Eukaryota</taxon>
        <taxon>Fungi</taxon>
        <taxon>Dikarya</taxon>
        <taxon>Basidiomycota</taxon>
        <taxon>Agaricomycotina</taxon>
        <taxon>Agaricomycetes</taxon>
        <taxon>Agaricomycetidae</taxon>
        <taxon>Atheliales</taxon>
        <taxon>Atheliaceae</taxon>
        <taxon>Piloderma</taxon>
    </lineage>
</organism>
<accession>A0A0C3EH40</accession>
<dbReference type="HOGENOM" id="CLU_078038_0_0_1"/>
<reference evidence="2" key="2">
    <citation type="submission" date="2015-01" db="EMBL/GenBank/DDBJ databases">
        <title>Evolutionary Origins and Diversification of the Mycorrhizal Mutualists.</title>
        <authorList>
            <consortium name="DOE Joint Genome Institute"/>
            <consortium name="Mycorrhizal Genomics Consortium"/>
            <person name="Kohler A."/>
            <person name="Kuo A."/>
            <person name="Nagy L.G."/>
            <person name="Floudas D."/>
            <person name="Copeland A."/>
            <person name="Barry K.W."/>
            <person name="Cichocki N."/>
            <person name="Veneault-Fourrey C."/>
            <person name="LaButti K."/>
            <person name="Lindquist E.A."/>
            <person name="Lipzen A."/>
            <person name="Lundell T."/>
            <person name="Morin E."/>
            <person name="Murat C."/>
            <person name="Riley R."/>
            <person name="Ohm R."/>
            <person name="Sun H."/>
            <person name="Tunlid A."/>
            <person name="Henrissat B."/>
            <person name="Grigoriev I.V."/>
            <person name="Hibbett D.S."/>
            <person name="Martin F."/>
        </authorList>
    </citation>
    <scope>NUCLEOTIDE SEQUENCE [LARGE SCALE GENOMIC DNA]</scope>
    <source>
        <strain evidence="2">F 1598</strain>
    </source>
</reference>
<dbReference type="STRING" id="765440.A0A0C3EH40"/>
<name>A0A0C3EH40_PILCF</name>
<dbReference type="EMBL" id="KN833179">
    <property type="protein sequence ID" value="KIM71985.1"/>
    <property type="molecule type" value="Genomic_DNA"/>
</dbReference>
<sequence length="196" mass="22070">MANLIHSSKSGHDWTINDLMAYNISIVQQNTATFFSQAALPLPAQHPDLNRLTVDKMVDNNSYQVVRYTDLTMDPVPGEESAVDDFTMQLLHMMGYASRALGRDLCSRKDIPLFIYGEVMAGIMMTGTSPTFLKILVTLELIKAIQRGEYPATLTIVAMHHPNVPRPVRRHSEGMCPVDNRHCILSCFEAFRQFVN</sequence>
<dbReference type="AlphaFoldDB" id="A0A0C3EH40"/>
<protein>
    <submittedName>
        <fullName evidence="1">Uncharacterized protein</fullName>
    </submittedName>
</protein>